<feature type="compositionally biased region" description="Basic residues" evidence="1">
    <location>
        <begin position="81"/>
        <end position="97"/>
    </location>
</feature>
<evidence type="ECO:0000256" key="1">
    <source>
        <dbReference type="SAM" id="MobiDB-lite"/>
    </source>
</evidence>
<protein>
    <submittedName>
        <fullName evidence="2">Uncharacterized protein</fullName>
    </submittedName>
</protein>
<reference evidence="2" key="1">
    <citation type="journal article" date="2017" name="Science">
        <title>Giant viruses with an expanded complement of translation system components.</title>
        <authorList>
            <person name="Schulz F."/>
            <person name="Yutin N."/>
            <person name="Ivanova N.N."/>
            <person name="Ortega D.R."/>
            <person name="Lee T.K."/>
            <person name="Vierheilig J."/>
            <person name="Daims H."/>
            <person name="Horn M."/>
            <person name="Wagner M."/>
            <person name="Jensen G.J."/>
            <person name="Kyrpides N.C."/>
            <person name="Koonin E.V."/>
            <person name="Woyke T."/>
        </authorList>
    </citation>
    <scope>NUCLEOTIDE SEQUENCE</scope>
    <source>
        <strain evidence="2">KNV1</strain>
    </source>
</reference>
<organism evidence="2">
    <name type="scientific">Klosneuvirus KNV1</name>
    <dbReference type="NCBI Taxonomy" id="1977640"/>
    <lineage>
        <taxon>Viruses</taxon>
        <taxon>Varidnaviria</taxon>
        <taxon>Bamfordvirae</taxon>
        <taxon>Nucleocytoviricota</taxon>
        <taxon>Megaviricetes</taxon>
        <taxon>Imitervirales</taxon>
        <taxon>Mimiviridae</taxon>
        <taxon>Klosneuvirinae</taxon>
        <taxon>Klosneuvirus</taxon>
    </lineage>
</organism>
<feature type="compositionally biased region" description="Polar residues" evidence="1">
    <location>
        <begin position="101"/>
        <end position="112"/>
    </location>
</feature>
<proteinExistence type="predicted"/>
<accession>A0A1V0SLF4</accession>
<sequence length="112" mass="13236">MNKKRKKHHSESSIDPNYRLPIAHPFHDFMNMKHTTFPSTAYEAGAINISPTIELNKSSVINKPDPEFYQKYYEVKIDKDKHKKIHQSRHHHKHSHKHAELTQSNKKSNTIE</sequence>
<evidence type="ECO:0000313" key="2">
    <source>
        <dbReference type="EMBL" id="ARF12543.1"/>
    </source>
</evidence>
<name>A0A1V0SLF4_9VIRU</name>
<feature type="region of interest" description="Disordered" evidence="1">
    <location>
        <begin position="81"/>
        <end position="112"/>
    </location>
</feature>
<dbReference type="EMBL" id="KY684113">
    <property type="protein sequence ID" value="ARF12543.1"/>
    <property type="molecule type" value="Genomic_DNA"/>
</dbReference>
<gene>
    <name evidence="2" type="ORF">Klosneuvirus_6_105</name>
</gene>